<reference evidence="2 3" key="1">
    <citation type="submission" date="2019-06" db="EMBL/GenBank/DDBJ databases">
        <title>Whole genome shotgun sequence of Halomonas halmophila NBRC 15537.</title>
        <authorList>
            <person name="Hosoyama A."/>
            <person name="Uohara A."/>
            <person name="Ohji S."/>
            <person name="Ichikawa N."/>
        </authorList>
    </citation>
    <scope>NUCLEOTIDE SEQUENCE [LARGE SCALE GENOMIC DNA]</scope>
    <source>
        <strain evidence="2 3">NBRC 15537</strain>
    </source>
</reference>
<proteinExistence type="predicted"/>
<dbReference type="InterPro" id="IPR036182">
    <property type="entry name" value="PCuAC_sf"/>
</dbReference>
<feature type="signal peptide" evidence="1">
    <location>
        <begin position="1"/>
        <end position="17"/>
    </location>
</feature>
<name>A0A4Y4F064_9GAMM</name>
<protein>
    <recommendedName>
        <fullName evidence="4">Transporter</fullName>
    </recommendedName>
</protein>
<evidence type="ECO:0008006" key="4">
    <source>
        <dbReference type="Google" id="ProtNLM"/>
    </source>
</evidence>
<dbReference type="EMBL" id="BJOC01000022">
    <property type="protein sequence ID" value="GED22776.1"/>
    <property type="molecule type" value="Genomic_DNA"/>
</dbReference>
<dbReference type="SUPFAM" id="SSF110087">
    <property type="entry name" value="DR1885-like metal-binding protein"/>
    <property type="match status" value="1"/>
</dbReference>
<dbReference type="PANTHER" id="PTHR36302">
    <property type="entry name" value="BLR7088 PROTEIN"/>
    <property type="match status" value="1"/>
</dbReference>
<evidence type="ECO:0000313" key="3">
    <source>
        <dbReference type="Proteomes" id="UP000319812"/>
    </source>
</evidence>
<evidence type="ECO:0000313" key="2">
    <source>
        <dbReference type="EMBL" id="GED22776.1"/>
    </source>
</evidence>
<accession>A0A4Y4F064</accession>
<gene>
    <name evidence="2" type="ORF">HHA01_17530</name>
</gene>
<dbReference type="Gene3D" id="2.60.40.1890">
    <property type="entry name" value="PCu(A)C copper chaperone"/>
    <property type="match status" value="1"/>
</dbReference>
<comment type="caution">
    <text evidence="2">The sequence shown here is derived from an EMBL/GenBank/DDBJ whole genome shotgun (WGS) entry which is preliminary data.</text>
</comment>
<dbReference type="Pfam" id="PF04314">
    <property type="entry name" value="PCuAC"/>
    <property type="match status" value="1"/>
</dbReference>
<dbReference type="AlphaFoldDB" id="A0A4Y4F064"/>
<dbReference type="InterPro" id="IPR007410">
    <property type="entry name" value="LpqE-like"/>
</dbReference>
<organism evidence="2 3">
    <name type="scientific">Halomonas halmophila</name>
    <dbReference type="NCBI Taxonomy" id="252"/>
    <lineage>
        <taxon>Bacteria</taxon>
        <taxon>Pseudomonadati</taxon>
        <taxon>Pseudomonadota</taxon>
        <taxon>Gammaproteobacteria</taxon>
        <taxon>Oceanospirillales</taxon>
        <taxon>Halomonadaceae</taxon>
        <taxon>Halomonas</taxon>
    </lineage>
</organism>
<sequence length="139" mass="14739">MLLATLVGSVLPLSAQAAELEVSDARVRVLPGDTPAAGYFQLDNNGARAVVLVGADSQAFGRVELHRSMSHEGMASMQAVDQIEVAAGGSIEFAPQGYHLMLMQPAGDIAVGDPVEITLRFEQRESLSVEFEAVPPTYL</sequence>
<feature type="chain" id="PRO_5021304406" description="Transporter" evidence="1">
    <location>
        <begin position="18"/>
        <end position="139"/>
    </location>
</feature>
<dbReference type="InterPro" id="IPR058248">
    <property type="entry name" value="Lxx211020-like"/>
</dbReference>
<dbReference type="PANTHER" id="PTHR36302:SF1">
    <property type="entry name" value="COPPER CHAPERONE PCU(A)C"/>
    <property type="match status" value="1"/>
</dbReference>
<keyword evidence="3" id="KW-1185">Reference proteome</keyword>
<evidence type="ECO:0000256" key="1">
    <source>
        <dbReference type="SAM" id="SignalP"/>
    </source>
</evidence>
<dbReference type="Proteomes" id="UP000319812">
    <property type="component" value="Unassembled WGS sequence"/>
</dbReference>
<keyword evidence="1" id="KW-0732">Signal</keyword>